<feature type="compositionally biased region" description="Low complexity" evidence="1">
    <location>
        <begin position="145"/>
        <end position="157"/>
    </location>
</feature>
<feature type="compositionally biased region" description="Low complexity" evidence="1">
    <location>
        <begin position="38"/>
        <end position="49"/>
    </location>
</feature>
<evidence type="ECO:0000313" key="4">
    <source>
        <dbReference type="EMBL" id="GEM43406.1"/>
    </source>
</evidence>
<keyword evidence="2" id="KW-1133">Transmembrane helix</keyword>
<organism evidence="4 5">
    <name type="scientific">Nocardia ninae NBRC 108245</name>
    <dbReference type="NCBI Taxonomy" id="1210091"/>
    <lineage>
        <taxon>Bacteria</taxon>
        <taxon>Bacillati</taxon>
        <taxon>Actinomycetota</taxon>
        <taxon>Actinomycetes</taxon>
        <taxon>Mycobacteriales</taxon>
        <taxon>Nocardiaceae</taxon>
        <taxon>Nocardia</taxon>
    </lineage>
</organism>
<dbReference type="RefSeq" id="WP_147141977.1">
    <property type="nucleotide sequence ID" value="NZ_BJXA01000096.1"/>
</dbReference>
<gene>
    <name evidence="4" type="ORF">NN4_79250</name>
</gene>
<feature type="region of interest" description="Disordered" evidence="1">
    <location>
        <begin position="145"/>
        <end position="186"/>
    </location>
</feature>
<dbReference type="EMBL" id="BJXA01000096">
    <property type="protein sequence ID" value="GEM43406.1"/>
    <property type="molecule type" value="Genomic_DNA"/>
</dbReference>
<protein>
    <recommendedName>
        <fullName evidence="3">DUF5666 domain-containing protein</fullName>
    </recommendedName>
</protein>
<evidence type="ECO:0000256" key="2">
    <source>
        <dbReference type="SAM" id="Phobius"/>
    </source>
</evidence>
<feature type="compositionally biased region" description="Polar residues" evidence="1">
    <location>
        <begin position="158"/>
        <end position="171"/>
    </location>
</feature>
<evidence type="ECO:0000313" key="5">
    <source>
        <dbReference type="Proteomes" id="UP000321424"/>
    </source>
</evidence>
<dbReference type="Proteomes" id="UP000321424">
    <property type="component" value="Unassembled WGS sequence"/>
</dbReference>
<evidence type="ECO:0000259" key="3">
    <source>
        <dbReference type="Pfam" id="PF18914"/>
    </source>
</evidence>
<dbReference type="OrthoDB" id="4567503at2"/>
<sequence length="270" mass="27418">MTNPNDPWGQRPEDAPTEHLAGKSGFEQPQHTTDYSEAYGPGAPSAYPATEQFEPWSAPPPNATRAFPPHDTQWGAYENTYGDQWSGAAPPPGGPVPPGYGMQPSDQLPPEPPRRNTGLWIALGLGVVALVAVVGVVAGVVLAGKDSGSDSAASTSAFPTANRPTPGTPRSGQPAPSGIPSVPGLGNIDDLGATMGTITANDGGTLTVSTLLGSTVSVRTDANTQVISMSGTKVSDLPTGDIVLIQGEKAADGSIHAKVIISTALPGGVR</sequence>
<feature type="region of interest" description="Disordered" evidence="1">
    <location>
        <begin position="1"/>
        <end position="113"/>
    </location>
</feature>
<accession>A0A511MTL4</accession>
<keyword evidence="2" id="KW-0812">Transmembrane</keyword>
<keyword evidence="5" id="KW-1185">Reference proteome</keyword>
<dbReference type="InterPro" id="IPR043724">
    <property type="entry name" value="DUF5666"/>
</dbReference>
<feature type="compositionally biased region" description="Pro residues" evidence="1">
    <location>
        <begin position="89"/>
        <end position="98"/>
    </location>
</feature>
<proteinExistence type="predicted"/>
<dbReference type="Pfam" id="PF18914">
    <property type="entry name" value="DUF5666"/>
    <property type="match status" value="1"/>
</dbReference>
<evidence type="ECO:0000256" key="1">
    <source>
        <dbReference type="SAM" id="MobiDB-lite"/>
    </source>
</evidence>
<reference evidence="4 5" key="1">
    <citation type="submission" date="2019-07" db="EMBL/GenBank/DDBJ databases">
        <title>Whole genome shotgun sequence of Nocardia ninae NBRC 108245.</title>
        <authorList>
            <person name="Hosoyama A."/>
            <person name="Uohara A."/>
            <person name="Ohji S."/>
            <person name="Ichikawa N."/>
        </authorList>
    </citation>
    <scope>NUCLEOTIDE SEQUENCE [LARGE SCALE GENOMIC DNA]</scope>
    <source>
        <strain evidence="4 5">NBRC 108245</strain>
    </source>
</reference>
<feature type="transmembrane region" description="Helical" evidence="2">
    <location>
        <begin position="119"/>
        <end position="143"/>
    </location>
</feature>
<keyword evidence="2" id="KW-0472">Membrane</keyword>
<dbReference type="AlphaFoldDB" id="A0A511MTL4"/>
<comment type="caution">
    <text evidence="4">The sequence shown here is derived from an EMBL/GenBank/DDBJ whole genome shotgun (WGS) entry which is preliminary data.</text>
</comment>
<name>A0A511MTL4_9NOCA</name>
<feature type="domain" description="DUF5666" evidence="3">
    <location>
        <begin position="196"/>
        <end position="260"/>
    </location>
</feature>
<feature type="compositionally biased region" description="Basic and acidic residues" evidence="1">
    <location>
        <begin position="11"/>
        <end position="21"/>
    </location>
</feature>